<dbReference type="EMBL" id="JAAABM010000002">
    <property type="protein sequence ID" value="KAF7679816.1"/>
    <property type="molecule type" value="Genomic_DNA"/>
</dbReference>
<dbReference type="Proteomes" id="UP000596902">
    <property type="component" value="Unassembled WGS sequence"/>
</dbReference>
<evidence type="ECO:0000313" key="2">
    <source>
        <dbReference type="Proteomes" id="UP000596902"/>
    </source>
</evidence>
<dbReference type="RefSeq" id="XP_038789806.1">
    <property type="nucleotide sequence ID" value="XM_038926514.1"/>
</dbReference>
<evidence type="ECO:0000313" key="1">
    <source>
        <dbReference type="EMBL" id="KAF7679816.1"/>
    </source>
</evidence>
<gene>
    <name evidence="1" type="ORF">GT037_001467</name>
</gene>
<reference evidence="1" key="2">
    <citation type="submission" date="2020-08" db="EMBL/GenBank/DDBJ databases">
        <title>Draft Genome Sequence of Cumin Blight Pathogen Alternaria burnsii.</title>
        <authorList>
            <person name="Feng Z."/>
        </authorList>
    </citation>
    <scope>NUCLEOTIDE SEQUENCE</scope>
    <source>
        <strain evidence="1">CBS107.38</strain>
    </source>
</reference>
<protein>
    <submittedName>
        <fullName evidence="1">Uncharacterized protein</fullName>
    </submittedName>
</protein>
<dbReference type="GeneID" id="62199692"/>
<proteinExistence type="predicted"/>
<reference evidence="1" key="1">
    <citation type="submission" date="2020-01" db="EMBL/GenBank/DDBJ databases">
        <authorList>
            <person name="Feng Z.H.Z."/>
        </authorList>
    </citation>
    <scope>NUCLEOTIDE SEQUENCE</scope>
    <source>
        <strain evidence="1">CBS107.38</strain>
    </source>
</reference>
<name>A0A8H7EIA4_9PLEO</name>
<keyword evidence="2" id="KW-1185">Reference proteome</keyword>
<accession>A0A8H7EIA4</accession>
<sequence>MASGETAPYNARVTVDRAFKNSGPKSQEYHSDVFESTAARHSCYLAIRAGL</sequence>
<comment type="caution">
    <text evidence="1">The sequence shown here is derived from an EMBL/GenBank/DDBJ whole genome shotgun (WGS) entry which is preliminary data.</text>
</comment>
<organism evidence="1 2">
    <name type="scientific">Alternaria burnsii</name>
    <dbReference type="NCBI Taxonomy" id="1187904"/>
    <lineage>
        <taxon>Eukaryota</taxon>
        <taxon>Fungi</taxon>
        <taxon>Dikarya</taxon>
        <taxon>Ascomycota</taxon>
        <taxon>Pezizomycotina</taxon>
        <taxon>Dothideomycetes</taxon>
        <taxon>Pleosporomycetidae</taxon>
        <taxon>Pleosporales</taxon>
        <taxon>Pleosporineae</taxon>
        <taxon>Pleosporaceae</taxon>
        <taxon>Alternaria</taxon>
        <taxon>Alternaria sect. Alternaria</taxon>
    </lineage>
</organism>
<dbReference type="AlphaFoldDB" id="A0A8H7EIA4"/>